<dbReference type="AlphaFoldDB" id="A0AAP2DGA9"/>
<dbReference type="RefSeq" id="WP_254160202.1">
    <property type="nucleotide sequence ID" value="NZ_JAHESF010000002.1"/>
</dbReference>
<sequence length="198" mass="22208">MRKTLPLIVAVATFLLLGCDGDISLIPDAEKPGKKDSVTTYVIPAGAHYSSQSAFQQLDVTSIRFSARFNNSAMYQTVDKENQGDINKLYGISDCNTAHQVNSARFGWRWYNNVLEIWAYTYNEGTSKYTFVSKVPLNTYSTYEIGFTDNAYTFQVNGGARVSLPRHCAQQAHGYKLYPYFGGDETAPHEITIEIKDL</sequence>
<evidence type="ECO:0000313" key="2">
    <source>
        <dbReference type="Proteomes" id="UP001319200"/>
    </source>
</evidence>
<proteinExistence type="predicted"/>
<evidence type="ECO:0000313" key="1">
    <source>
        <dbReference type="EMBL" id="MBT1695651.1"/>
    </source>
</evidence>
<protein>
    <submittedName>
        <fullName evidence="1">Uncharacterized protein</fullName>
    </submittedName>
</protein>
<dbReference type="EMBL" id="JAHESF010000002">
    <property type="protein sequence ID" value="MBT1695651.1"/>
    <property type="molecule type" value="Genomic_DNA"/>
</dbReference>
<gene>
    <name evidence="1" type="ORF">KK083_02105</name>
</gene>
<accession>A0AAP2DGA9</accession>
<reference evidence="1 2" key="1">
    <citation type="submission" date="2021-05" db="EMBL/GenBank/DDBJ databases">
        <title>A Polyphasic approach of four new species of the genus Ohtaekwangia: Ohtaekwangia histidinii sp. nov., Ohtaekwangia cretensis sp. nov., Ohtaekwangia indiensis sp. nov., Ohtaekwangia reichenbachii sp. nov. from diverse environment.</title>
        <authorList>
            <person name="Octaviana S."/>
        </authorList>
    </citation>
    <scope>NUCLEOTIDE SEQUENCE [LARGE SCALE GENOMIC DNA]</scope>
    <source>
        <strain evidence="1 2">PWU4</strain>
    </source>
</reference>
<name>A0AAP2DGA9_9BACT</name>
<dbReference type="Proteomes" id="UP001319200">
    <property type="component" value="Unassembled WGS sequence"/>
</dbReference>
<comment type="caution">
    <text evidence="1">The sequence shown here is derived from an EMBL/GenBank/DDBJ whole genome shotgun (WGS) entry which is preliminary data.</text>
</comment>
<keyword evidence="2" id="KW-1185">Reference proteome</keyword>
<dbReference type="PROSITE" id="PS51257">
    <property type="entry name" value="PROKAR_LIPOPROTEIN"/>
    <property type="match status" value="1"/>
</dbReference>
<organism evidence="1 2">
    <name type="scientific">Chryseosolibacter histidini</name>
    <dbReference type="NCBI Taxonomy" id="2782349"/>
    <lineage>
        <taxon>Bacteria</taxon>
        <taxon>Pseudomonadati</taxon>
        <taxon>Bacteroidota</taxon>
        <taxon>Cytophagia</taxon>
        <taxon>Cytophagales</taxon>
        <taxon>Chryseotaleaceae</taxon>
        <taxon>Chryseosolibacter</taxon>
    </lineage>
</organism>